<dbReference type="Gene3D" id="3.40.50.300">
    <property type="entry name" value="P-loop containing nucleotide triphosphate hydrolases"/>
    <property type="match status" value="2"/>
</dbReference>
<sequence>MFTVVIVGRPNVGKSTLFNRMISSEDKIKAITDRLPGVTRDINCGVARWDDKQFSVVDTGGFFPEEKIKDLIQQQIIEQIEMAISEADLIIHLLDGKEGILPEDIETAKKLRQTGKEVLWVVNKIDDSSTLGRIYDFYIIGTDQLIPVSAITGYGFEELINRILEKIPKVQTEKTDKEQMPKIAIIGRPNVGKSTIINVLLGKKRMIVSPLPGTTRDAVDSVCTYYGRKYLLIDTAGIKRLSYYKRELSHEVYVEKMAYFKALRSIERADVAALVIDAVEGIVNQDQKIAGMVAEQKKGLIILINKWDLIPHNEREKKAKFFSDEIKHKLWFVDYAPYLTVSAMEKTRLTKIFPLVDEILKQYRKRVSTSELNRLFNLKLKDIVLFSEAKELRFYYVTQVSTEPPAFVIFVNDQSAVRQHHIKFLEKLLRETFDFKFTPVNIKIKQRK</sequence>
<dbReference type="CDD" id="cd01895">
    <property type="entry name" value="EngA2"/>
    <property type="match status" value="1"/>
</dbReference>
<dbReference type="EMBL" id="DTHO01000004">
    <property type="protein sequence ID" value="HGG98932.1"/>
    <property type="molecule type" value="Genomic_DNA"/>
</dbReference>
<reference evidence="12" key="1">
    <citation type="journal article" date="2020" name="mSystems">
        <title>Genome- and Community-Level Interaction Insights into Carbon Utilization and Element Cycling Functions of Hydrothermarchaeota in Hydrothermal Sediment.</title>
        <authorList>
            <person name="Zhou Z."/>
            <person name="Liu Y."/>
            <person name="Xu W."/>
            <person name="Pan J."/>
            <person name="Luo Z.H."/>
            <person name="Li M."/>
        </authorList>
    </citation>
    <scope>NUCLEOTIDE SEQUENCE [LARGE SCALE GENOMIC DNA]</scope>
    <source>
        <strain evidence="12">SpSt-788</strain>
    </source>
</reference>
<dbReference type="InterPro" id="IPR031166">
    <property type="entry name" value="G_ENGA"/>
</dbReference>
<organism evidence="12">
    <name type="scientific">Thermodesulfovibrio aggregans</name>
    <dbReference type="NCBI Taxonomy" id="86166"/>
    <lineage>
        <taxon>Bacteria</taxon>
        <taxon>Pseudomonadati</taxon>
        <taxon>Nitrospirota</taxon>
        <taxon>Thermodesulfovibrionia</taxon>
        <taxon>Thermodesulfovibrionales</taxon>
        <taxon>Thermodesulfovibrionaceae</taxon>
        <taxon>Thermodesulfovibrio</taxon>
    </lineage>
</organism>
<keyword evidence="4 10" id="KW-0677">Repeat</keyword>
<dbReference type="PRINTS" id="PR00326">
    <property type="entry name" value="GTP1OBG"/>
</dbReference>
<evidence type="ECO:0000256" key="7">
    <source>
        <dbReference type="ARBA" id="ARBA00032345"/>
    </source>
</evidence>
<dbReference type="Gene3D" id="3.30.300.20">
    <property type="match status" value="1"/>
</dbReference>
<proteinExistence type="inferred from homology"/>
<dbReference type="GO" id="GO:0042254">
    <property type="term" value="P:ribosome biogenesis"/>
    <property type="evidence" value="ECO:0007669"/>
    <property type="project" value="UniProtKB-KW"/>
</dbReference>
<dbReference type="PIRSF" id="PIRSF006485">
    <property type="entry name" value="GTP-binding_EngA"/>
    <property type="match status" value="1"/>
</dbReference>
<protein>
    <recommendedName>
        <fullName evidence="2 8">GTPase Der</fullName>
    </recommendedName>
    <alternativeName>
        <fullName evidence="7 8">GTP-binding protein EngA</fullName>
    </alternativeName>
</protein>
<dbReference type="Pfam" id="PF14714">
    <property type="entry name" value="KH_dom-like"/>
    <property type="match status" value="1"/>
</dbReference>
<feature type="binding site" evidence="8">
    <location>
        <begin position="123"/>
        <end position="126"/>
    </location>
    <ligand>
        <name>GTP</name>
        <dbReference type="ChEBI" id="CHEBI:37565"/>
        <label>1</label>
    </ligand>
</feature>
<dbReference type="PROSITE" id="PS51712">
    <property type="entry name" value="G_ENGA"/>
    <property type="match status" value="1"/>
</dbReference>
<evidence type="ECO:0000256" key="5">
    <source>
        <dbReference type="ARBA" id="ARBA00022741"/>
    </source>
</evidence>
<name>A0A7C4AII6_9BACT</name>
<keyword evidence="5 8" id="KW-0547">Nucleotide-binding</keyword>
<feature type="binding site" evidence="8">
    <location>
        <begin position="58"/>
        <end position="62"/>
    </location>
    <ligand>
        <name>GTP</name>
        <dbReference type="ChEBI" id="CHEBI:37565"/>
        <label>1</label>
    </ligand>
</feature>
<dbReference type="CDD" id="cd01894">
    <property type="entry name" value="EngA1"/>
    <property type="match status" value="1"/>
</dbReference>
<evidence type="ECO:0000256" key="4">
    <source>
        <dbReference type="ARBA" id="ARBA00022737"/>
    </source>
</evidence>
<evidence type="ECO:0000313" key="12">
    <source>
        <dbReference type="EMBL" id="HGG98932.1"/>
    </source>
</evidence>
<dbReference type="SUPFAM" id="SSF52540">
    <property type="entry name" value="P-loop containing nucleoside triphosphate hydrolases"/>
    <property type="match status" value="2"/>
</dbReference>
<evidence type="ECO:0000256" key="1">
    <source>
        <dbReference type="ARBA" id="ARBA00008279"/>
    </source>
</evidence>
<evidence type="ECO:0000256" key="3">
    <source>
        <dbReference type="ARBA" id="ARBA00022517"/>
    </source>
</evidence>
<dbReference type="InterPro" id="IPR032859">
    <property type="entry name" value="KH_dom-like"/>
</dbReference>
<dbReference type="Pfam" id="PF01926">
    <property type="entry name" value="MMR_HSR1"/>
    <property type="match status" value="2"/>
</dbReference>
<dbReference type="GO" id="GO:0043022">
    <property type="term" value="F:ribosome binding"/>
    <property type="evidence" value="ECO:0007669"/>
    <property type="project" value="TreeGrafter"/>
</dbReference>
<evidence type="ECO:0000259" key="11">
    <source>
        <dbReference type="PROSITE" id="PS51712"/>
    </source>
</evidence>
<evidence type="ECO:0000256" key="9">
    <source>
        <dbReference type="PROSITE-ProRule" id="PRU01049"/>
    </source>
</evidence>
<feature type="domain" description="EngA-type G" evidence="11">
    <location>
        <begin position="181"/>
        <end position="364"/>
    </location>
</feature>
<feature type="binding site" evidence="8">
    <location>
        <begin position="305"/>
        <end position="308"/>
    </location>
    <ligand>
        <name>GTP</name>
        <dbReference type="ChEBI" id="CHEBI:37565"/>
        <label>2</label>
    </ligand>
</feature>
<dbReference type="PANTHER" id="PTHR43834">
    <property type="entry name" value="GTPASE DER"/>
    <property type="match status" value="1"/>
</dbReference>
<dbReference type="GO" id="GO:0005525">
    <property type="term" value="F:GTP binding"/>
    <property type="evidence" value="ECO:0007669"/>
    <property type="project" value="UniProtKB-UniRule"/>
</dbReference>
<comment type="similarity">
    <text evidence="1 8 9 10">Belongs to the TRAFAC class TrmE-Era-EngA-EngB-Septin-like GTPase superfamily. EngA (Der) GTPase family.</text>
</comment>
<dbReference type="NCBIfam" id="TIGR03594">
    <property type="entry name" value="GTPase_EngA"/>
    <property type="match status" value="1"/>
</dbReference>
<dbReference type="InterPro" id="IPR015946">
    <property type="entry name" value="KH_dom-like_a/b"/>
</dbReference>
<evidence type="ECO:0000256" key="6">
    <source>
        <dbReference type="ARBA" id="ARBA00023134"/>
    </source>
</evidence>
<feature type="binding site" evidence="8">
    <location>
        <begin position="234"/>
        <end position="238"/>
    </location>
    <ligand>
        <name>GTP</name>
        <dbReference type="ChEBI" id="CHEBI:37565"/>
        <label>2</label>
    </ligand>
</feature>
<dbReference type="HAMAP" id="MF_00195">
    <property type="entry name" value="GTPase_Der"/>
    <property type="match status" value="1"/>
</dbReference>
<dbReference type="InterPro" id="IPR005225">
    <property type="entry name" value="Small_GTP-bd"/>
</dbReference>
<feature type="binding site" evidence="8">
    <location>
        <begin position="8"/>
        <end position="15"/>
    </location>
    <ligand>
        <name>GTP</name>
        <dbReference type="ChEBI" id="CHEBI:37565"/>
        <label>1</label>
    </ligand>
</feature>
<dbReference type="PANTHER" id="PTHR43834:SF6">
    <property type="entry name" value="GTPASE DER"/>
    <property type="match status" value="1"/>
</dbReference>
<comment type="caution">
    <text evidence="12">The sequence shown here is derived from an EMBL/GenBank/DDBJ whole genome shotgun (WGS) entry which is preliminary data.</text>
</comment>
<dbReference type="InterPro" id="IPR027417">
    <property type="entry name" value="P-loop_NTPase"/>
</dbReference>
<keyword evidence="3 8" id="KW-0690">Ribosome biogenesis</keyword>
<feature type="binding site" evidence="8">
    <location>
        <begin position="187"/>
        <end position="194"/>
    </location>
    <ligand>
        <name>GTP</name>
        <dbReference type="ChEBI" id="CHEBI:37565"/>
        <label>2</label>
    </ligand>
</feature>
<evidence type="ECO:0000256" key="8">
    <source>
        <dbReference type="HAMAP-Rule" id="MF_00195"/>
    </source>
</evidence>
<keyword evidence="6 8" id="KW-0342">GTP-binding</keyword>
<accession>A0A7C4AII6</accession>
<evidence type="ECO:0000256" key="10">
    <source>
        <dbReference type="RuleBase" id="RU004481"/>
    </source>
</evidence>
<dbReference type="InterPro" id="IPR006073">
    <property type="entry name" value="GTP-bd"/>
</dbReference>
<dbReference type="FunFam" id="3.30.300.20:FF:000004">
    <property type="entry name" value="GTPase Der"/>
    <property type="match status" value="1"/>
</dbReference>
<comment type="function">
    <text evidence="8 10">GTPase that plays an essential role in the late steps of ribosome biogenesis.</text>
</comment>
<evidence type="ECO:0000256" key="2">
    <source>
        <dbReference type="ARBA" id="ARBA00020953"/>
    </source>
</evidence>
<dbReference type="NCBIfam" id="TIGR00231">
    <property type="entry name" value="small_GTP"/>
    <property type="match status" value="2"/>
</dbReference>
<gene>
    <name evidence="8 12" type="primary">der</name>
    <name evidence="12" type="ORF">ENV75_00525</name>
</gene>
<dbReference type="FunFam" id="3.40.50.300:FF:000040">
    <property type="entry name" value="GTPase Der"/>
    <property type="match status" value="1"/>
</dbReference>
<dbReference type="InterPro" id="IPR016484">
    <property type="entry name" value="GTPase_Der"/>
</dbReference>
<comment type="subunit">
    <text evidence="8">Associates with the 50S ribosomal subunit.</text>
</comment>
<dbReference type="AlphaFoldDB" id="A0A7C4AII6"/>